<evidence type="ECO:0008006" key="3">
    <source>
        <dbReference type="Google" id="ProtNLM"/>
    </source>
</evidence>
<accession>A0A8C4YRQ5</accession>
<organism evidence="1 2">
    <name type="scientific">Gopherus evgoodei</name>
    <name type="common">Goodes thornscrub tortoise</name>
    <dbReference type="NCBI Taxonomy" id="1825980"/>
    <lineage>
        <taxon>Eukaryota</taxon>
        <taxon>Metazoa</taxon>
        <taxon>Chordata</taxon>
        <taxon>Craniata</taxon>
        <taxon>Vertebrata</taxon>
        <taxon>Euteleostomi</taxon>
        <taxon>Archelosauria</taxon>
        <taxon>Testudinata</taxon>
        <taxon>Testudines</taxon>
        <taxon>Cryptodira</taxon>
        <taxon>Durocryptodira</taxon>
        <taxon>Testudinoidea</taxon>
        <taxon>Testudinidae</taxon>
        <taxon>Gopherus</taxon>
    </lineage>
</organism>
<evidence type="ECO:0000313" key="2">
    <source>
        <dbReference type="Proteomes" id="UP000694390"/>
    </source>
</evidence>
<dbReference type="Proteomes" id="UP000694390">
    <property type="component" value="Unassembled WGS sequence"/>
</dbReference>
<evidence type="ECO:0000313" key="1">
    <source>
        <dbReference type="Ensembl" id="ENSGEVP00005029977.1"/>
    </source>
</evidence>
<proteinExistence type="predicted"/>
<dbReference type="Gene3D" id="2.60.40.10">
    <property type="entry name" value="Immunoglobulins"/>
    <property type="match status" value="1"/>
</dbReference>
<reference evidence="1" key="1">
    <citation type="submission" date="2025-08" db="UniProtKB">
        <authorList>
            <consortium name="Ensembl"/>
        </authorList>
    </citation>
    <scope>IDENTIFICATION</scope>
</reference>
<name>A0A8C4YRQ5_9SAUR</name>
<reference evidence="1" key="2">
    <citation type="submission" date="2025-09" db="UniProtKB">
        <authorList>
            <consortium name="Ensembl"/>
        </authorList>
    </citation>
    <scope>IDENTIFICATION</scope>
</reference>
<dbReference type="SUPFAM" id="SSF48726">
    <property type="entry name" value="Immunoglobulin"/>
    <property type="match status" value="1"/>
</dbReference>
<sequence>MSLILLNISSNNPLCLSPGARAQLVLTQSSPGIKKPGESTKLTCTVSGFDLSI</sequence>
<dbReference type="AlphaFoldDB" id="A0A8C4YRQ5"/>
<dbReference type="InterPro" id="IPR036179">
    <property type="entry name" value="Ig-like_dom_sf"/>
</dbReference>
<protein>
    <recommendedName>
        <fullName evidence="3">Ig-like domain-containing protein</fullName>
    </recommendedName>
</protein>
<dbReference type="Ensembl" id="ENSGEVT00005031479.1">
    <property type="protein sequence ID" value="ENSGEVP00005029977.1"/>
    <property type="gene ID" value="ENSGEVG00005020940.1"/>
</dbReference>
<dbReference type="InterPro" id="IPR013783">
    <property type="entry name" value="Ig-like_fold"/>
</dbReference>
<dbReference type="OrthoDB" id="9905174at2759"/>
<keyword evidence="2" id="KW-1185">Reference proteome</keyword>